<dbReference type="AlphaFoldDB" id="A0A9E8MKM4"/>
<evidence type="ECO:0008006" key="4">
    <source>
        <dbReference type="Google" id="ProtNLM"/>
    </source>
</evidence>
<proteinExistence type="predicted"/>
<dbReference type="KEGG" id="mdb:OVN18_09635"/>
<feature type="transmembrane region" description="Helical" evidence="1">
    <location>
        <begin position="17"/>
        <end position="40"/>
    </location>
</feature>
<evidence type="ECO:0000256" key="1">
    <source>
        <dbReference type="SAM" id="Phobius"/>
    </source>
</evidence>
<keyword evidence="1" id="KW-0812">Transmembrane</keyword>
<protein>
    <recommendedName>
        <fullName evidence="4">DUF2178 domain-containing protein</fullName>
    </recommendedName>
</protein>
<evidence type="ECO:0000313" key="3">
    <source>
        <dbReference type="Proteomes" id="UP001164706"/>
    </source>
</evidence>
<organism evidence="2 3">
    <name type="scientific">Microcella daejeonensis</name>
    <dbReference type="NCBI Taxonomy" id="2994971"/>
    <lineage>
        <taxon>Bacteria</taxon>
        <taxon>Bacillati</taxon>
        <taxon>Actinomycetota</taxon>
        <taxon>Actinomycetes</taxon>
        <taxon>Micrococcales</taxon>
        <taxon>Microbacteriaceae</taxon>
        <taxon>Microcella</taxon>
    </lineage>
</organism>
<feature type="transmembrane region" description="Helical" evidence="1">
    <location>
        <begin position="52"/>
        <end position="75"/>
    </location>
</feature>
<keyword evidence="1" id="KW-1133">Transmembrane helix</keyword>
<keyword evidence="3" id="KW-1185">Reference proteome</keyword>
<name>A0A9E8MKM4_9MICO</name>
<keyword evidence="1" id="KW-0472">Membrane</keyword>
<feature type="transmembrane region" description="Helical" evidence="1">
    <location>
        <begin position="96"/>
        <end position="114"/>
    </location>
</feature>
<gene>
    <name evidence="2" type="ORF">OVN18_09635</name>
</gene>
<accession>A0A9E8MKM4</accession>
<sequence>MPIEEGMPVMAFEEKGAWVALIVGVIAYAVYVAVVLGRAAGGELADTPYADALLWSIGAAIVAGILVTIVVSILTRRDGLTSDQRDKQISVRASHSSRAFLTIGVLGALALALLEADPFWIANTIYLAFVVSGLVEVGARIALYRGVMPAW</sequence>
<dbReference type="RefSeq" id="WP_267780536.1">
    <property type="nucleotide sequence ID" value="NZ_CP113089.1"/>
</dbReference>
<reference evidence="2" key="1">
    <citation type="submission" date="2022-11" db="EMBL/GenBank/DDBJ databases">
        <title>Description of Microcella daejonensis nov. sp, isolated from riverside soil.</title>
        <authorList>
            <person name="Molina K.M."/>
            <person name="Kim S.B."/>
        </authorList>
    </citation>
    <scope>NUCLEOTIDE SEQUENCE</scope>
    <source>
        <strain evidence="2">MMS21-STM12</strain>
    </source>
</reference>
<evidence type="ECO:0000313" key="2">
    <source>
        <dbReference type="EMBL" id="WAB80822.1"/>
    </source>
</evidence>
<dbReference type="Proteomes" id="UP001164706">
    <property type="component" value="Chromosome"/>
</dbReference>
<dbReference type="EMBL" id="CP113089">
    <property type="protein sequence ID" value="WAB80822.1"/>
    <property type="molecule type" value="Genomic_DNA"/>
</dbReference>
<feature type="transmembrane region" description="Helical" evidence="1">
    <location>
        <begin position="120"/>
        <end position="143"/>
    </location>
</feature>